<accession>Q2RMN1</accession>
<geneLocation type="plasmid" evidence="3">
    <name>pRHORT</name>
</geneLocation>
<dbReference type="HOGENOM" id="CLU_083843_0_1_5"/>
<evidence type="ECO:0000313" key="3">
    <source>
        <dbReference type="Proteomes" id="UP000001929"/>
    </source>
</evidence>
<keyword evidence="1" id="KW-0812">Transmembrane</keyword>
<organism evidence="2 3">
    <name type="scientific">Rhodospirillum rubrum (strain ATCC 11170 / ATH 1.1.1 / DSM 467 / LMG 4362 / NCIMB 8255 / S1)</name>
    <dbReference type="NCBI Taxonomy" id="269796"/>
    <lineage>
        <taxon>Bacteria</taxon>
        <taxon>Pseudomonadati</taxon>
        <taxon>Pseudomonadota</taxon>
        <taxon>Alphaproteobacteria</taxon>
        <taxon>Rhodospirillales</taxon>
        <taxon>Rhodospirillaceae</taxon>
        <taxon>Rhodospirillum</taxon>
    </lineage>
</organism>
<feature type="transmembrane region" description="Helical" evidence="1">
    <location>
        <begin position="20"/>
        <end position="38"/>
    </location>
</feature>
<dbReference type="Pfam" id="PF19700">
    <property type="entry name" value="DUF6198"/>
    <property type="match status" value="1"/>
</dbReference>
<dbReference type="EMBL" id="CP000231">
    <property type="protein sequence ID" value="ABC24614.1"/>
    <property type="molecule type" value="Genomic_DNA"/>
</dbReference>
<protein>
    <recommendedName>
        <fullName evidence="4">Integral membrane protein</fullName>
    </recommendedName>
</protein>
<keyword evidence="1" id="KW-0472">Membrane</keyword>
<dbReference type="InterPro" id="IPR038750">
    <property type="entry name" value="YczE/YyaS-like"/>
</dbReference>
<dbReference type="AlphaFoldDB" id="Q2RMN1"/>
<feature type="transmembrane region" description="Helical" evidence="1">
    <location>
        <begin position="85"/>
        <end position="105"/>
    </location>
</feature>
<keyword evidence="1" id="KW-1133">Transmembrane helix</keyword>
<sequence length="225" mass="24120">MHSSPLPSQAAGLPGFGRLAVYLAGCVVFAVGAYLFIYSRLGTDPLDVFSLGLLRHVPLTIGIAQTLVAVICLGAVALWTHQRPLLSPIFTFFFCGSLIDMLRLLQPADLLGMVPMPAMLLGTLLCAYGSSLIIMSGFGIRGMDLLAIEMTGHWGLPFWFTKGALEVLLLASGWLMGGPVGIGTITFLLGVNGLIQPMMWANARLLHLRNFGLPPREALQESLAI</sequence>
<dbReference type="EnsemblBacteria" id="ABC24614">
    <property type="protein sequence ID" value="ABC24614"/>
    <property type="gene ID" value="Rru_B0018"/>
</dbReference>
<feature type="transmembrane region" description="Helical" evidence="1">
    <location>
        <begin position="167"/>
        <end position="195"/>
    </location>
</feature>
<dbReference type="PANTHER" id="PTHR40078:SF1">
    <property type="entry name" value="INTEGRAL MEMBRANE PROTEIN"/>
    <property type="match status" value="1"/>
</dbReference>
<dbReference type="PhylomeDB" id="Q2RMN1"/>
<gene>
    <name evidence="2" type="ordered locus">Rru_B0018</name>
</gene>
<keyword evidence="2" id="KW-0614">Plasmid</keyword>
<keyword evidence="3" id="KW-1185">Reference proteome</keyword>
<dbReference type="PATRIC" id="fig|269796.9.peg.15"/>
<reference evidence="2 3" key="1">
    <citation type="journal article" date="2011" name="Stand. Genomic Sci.">
        <title>Complete genome sequence of Rhodospirillum rubrum type strain (S1).</title>
        <authorList>
            <person name="Munk A.C."/>
            <person name="Copeland A."/>
            <person name="Lucas S."/>
            <person name="Lapidus A."/>
            <person name="Del Rio T.G."/>
            <person name="Barry K."/>
            <person name="Detter J.C."/>
            <person name="Hammon N."/>
            <person name="Israni S."/>
            <person name="Pitluck S."/>
            <person name="Brettin T."/>
            <person name="Bruce D."/>
            <person name="Han C."/>
            <person name="Tapia R."/>
            <person name="Gilna P."/>
            <person name="Schmutz J."/>
            <person name="Larimer F."/>
            <person name="Land M."/>
            <person name="Kyrpides N.C."/>
            <person name="Mavromatis K."/>
            <person name="Richardson P."/>
            <person name="Rohde M."/>
            <person name="Goker M."/>
            <person name="Klenk H.P."/>
            <person name="Zhang Y."/>
            <person name="Roberts G.P."/>
            <person name="Reslewic S."/>
            <person name="Schwartz D.C."/>
        </authorList>
    </citation>
    <scope>NUCLEOTIDE SEQUENCE [LARGE SCALE GENOMIC DNA]</scope>
    <source>
        <strain evidence="3">ATCC 11170 / ATH 1.1.1 / DSM 467 / LMG 4362 / NCIMB 8255 / S1</strain>
        <plasmid evidence="3">pRHORT</plasmid>
    </source>
</reference>
<dbReference type="KEGG" id="rru:Rru_B0018"/>
<evidence type="ECO:0008006" key="4">
    <source>
        <dbReference type="Google" id="ProtNLM"/>
    </source>
</evidence>
<feature type="transmembrane region" description="Helical" evidence="1">
    <location>
        <begin position="59"/>
        <end position="79"/>
    </location>
</feature>
<evidence type="ECO:0000256" key="1">
    <source>
        <dbReference type="SAM" id="Phobius"/>
    </source>
</evidence>
<evidence type="ECO:0000313" key="2">
    <source>
        <dbReference type="EMBL" id="ABC24614.1"/>
    </source>
</evidence>
<dbReference type="PANTHER" id="PTHR40078">
    <property type="entry name" value="INTEGRAL MEMBRANE PROTEIN-RELATED"/>
    <property type="match status" value="1"/>
</dbReference>
<name>Q2RMN1_RHORT</name>
<proteinExistence type="predicted"/>
<feature type="transmembrane region" description="Helical" evidence="1">
    <location>
        <begin position="117"/>
        <end position="140"/>
    </location>
</feature>
<dbReference type="RefSeq" id="WP_011387729.1">
    <property type="nucleotide sequence ID" value="NC_007641.1"/>
</dbReference>
<dbReference type="Proteomes" id="UP000001929">
    <property type="component" value="Plasmid unnamed"/>
</dbReference>